<gene>
    <name evidence="1" type="ORF">GMARGA_LOCUS1357</name>
</gene>
<accession>A0ABM8VZ41</accession>
<evidence type="ECO:0000313" key="2">
    <source>
        <dbReference type="Proteomes" id="UP000789901"/>
    </source>
</evidence>
<evidence type="ECO:0000313" key="1">
    <source>
        <dbReference type="EMBL" id="CAG8483451.1"/>
    </source>
</evidence>
<protein>
    <submittedName>
        <fullName evidence="1">13968_t:CDS:1</fullName>
    </submittedName>
</protein>
<name>A0ABM8VZ41_GIGMA</name>
<dbReference type="EMBL" id="CAJVQB010000347">
    <property type="protein sequence ID" value="CAG8483451.1"/>
    <property type="molecule type" value="Genomic_DNA"/>
</dbReference>
<organism evidence="1 2">
    <name type="scientific">Gigaspora margarita</name>
    <dbReference type="NCBI Taxonomy" id="4874"/>
    <lineage>
        <taxon>Eukaryota</taxon>
        <taxon>Fungi</taxon>
        <taxon>Fungi incertae sedis</taxon>
        <taxon>Mucoromycota</taxon>
        <taxon>Glomeromycotina</taxon>
        <taxon>Glomeromycetes</taxon>
        <taxon>Diversisporales</taxon>
        <taxon>Gigasporaceae</taxon>
        <taxon>Gigaspora</taxon>
    </lineage>
</organism>
<sequence length="472" mass="56248">MDNYEDADRDLLKKKWSLAFELCLKESTNQDLLEWLSNDVNEVTYFIEELKEYNDLYLVENVKGKKVNEVWDEAINSLSGKPFSTKHQIIEFIIREVYNASFLNMDEIIYLLERLQNAENNILNKNLNICKIDFIWNVIIEKFYEETFSTDQHASVYIYSMLDKEFSNTSTSIFKTTINNEKLDKRKIDFIWNIICRMLVKRAFFANGIINLNKGENAFFLARFKVSITLCVNFQSPTLKQEVLFLSQQIFNDKILKEEERIYLLNYLQNDYRNDIECSIFSNIKKAKNHILKYSEIELSDILIASDISLLNQKLPQIRDVNFWMKDDESIKIYEESNKIMIETCWNKLKDNVKQAPDKYNYLFKQWSNLYQMFQVDRHSLKEQEYWETYKLILKDDEFMKIYEKSNKLYESSVIITATQNTQVSINQLIDGLFIPTPVNSIEISEFDLNKFKPDTNASINLHKSNFREYFN</sequence>
<reference evidence="1 2" key="1">
    <citation type="submission" date="2021-06" db="EMBL/GenBank/DDBJ databases">
        <authorList>
            <person name="Kallberg Y."/>
            <person name="Tangrot J."/>
            <person name="Rosling A."/>
        </authorList>
    </citation>
    <scope>NUCLEOTIDE SEQUENCE [LARGE SCALE GENOMIC DNA]</scope>
    <source>
        <strain evidence="1 2">120-4 pot B 10/14</strain>
    </source>
</reference>
<comment type="caution">
    <text evidence="1">The sequence shown here is derived from an EMBL/GenBank/DDBJ whole genome shotgun (WGS) entry which is preliminary data.</text>
</comment>
<keyword evidence="2" id="KW-1185">Reference proteome</keyword>
<proteinExistence type="predicted"/>
<dbReference type="Proteomes" id="UP000789901">
    <property type="component" value="Unassembled WGS sequence"/>
</dbReference>